<evidence type="ECO:0000313" key="2">
    <source>
        <dbReference type="EMBL" id="VUX13096.1"/>
    </source>
</evidence>
<reference evidence="2 3" key="1">
    <citation type="submission" date="2019-07" db="EMBL/GenBank/DDBJ databases">
        <authorList>
            <person name="Hibberd C M."/>
            <person name="Gehrig L. J."/>
            <person name="Chang H.-W."/>
            <person name="Venkatesh S."/>
        </authorList>
    </citation>
    <scope>NUCLEOTIDE SEQUENCE [LARGE SCALE GENOMIC DNA]</scope>
    <source>
        <strain evidence="2">Streptococcus_constellatus_SS_Bg39</strain>
    </source>
</reference>
<organism evidence="2 3">
    <name type="scientific">Streptococcus constellatus</name>
    <dbReference type="NCBI Taxonomy" id="76860"/>
    <lineage>
        <taxon>Bacteria</taxon>
        <taxon>Bacillati</taxon>
        <taxon>Bacillota</taxon>
        <taxon>Bacilli</taxon>
        <taxon>Lactobacillales</taxon>
        <taxon>Streptococcaceae</taxon>
        <taxon>Streptococcus</taxon>
        <taxon>Streptococcus anginosus group</taxon>
    </lineage>
</organism>
<feature type="transmembrane region" description="Helical" evidence="1">
    <location>
        <begin position="12"/>
        <end position="28"/>
    </location>
</feature>
<evidence type="ECO:0000313" key="3">
    <source>
        <dbReference type="Proteomes" id="UP000385544"/>
    </source>
</evidence>
<dbReference type="EMBL" id="CABHMZ010000037">
    <property type="protein sequence ID" value="VUX13096.1"/>
    <property type="molecule type" value="Genomic_DNA"/>
</dbReference>
<dbReference type="Proteomes" id="UP000385544">
    <property type="component" value="Unassembled WGS sequence"/>
</dbReference>
<dbReference type="RefSeq" id="WP_144211133.1">
    <property type="nucleotide sequence ID" value="NZ_CABHMZ010000037.1"/>
</dbReference>
<sequence length="67" mass="7525">MKQKKSFNKTTLILWLFSTGIFLFLGLVQEQLTYLIIGLAGISIGFSLYTSQQREKGKADRGSEDHG</sequence>
<feature type="transmembrane region" description="Helical" evidence="1">
    <location>
        <begin position="34"/>
        <end position="51"/>
    </location>
</feature>
<keyword evidence="1" id="KW-0472">Membrane</keyword>
<dbReference type="AlphaFoldDB" id="A0A564U0R8"/>
<keyword evidence="1" id="KW-1133">Transmembrane helix</keyword>
<proteinExistence type="predicted"/>
<gene>
    <name evidence="2" type="ORF">SCSS39_00136</name>
</gene>
<name>A0A564U0R8_STRCV</name>
<accession>A0A564U0R8</accession>
<evidence type="ECO:0000256" key="1">
    <source>
        <dbReference type="SAM" id="Phobius"/>
    </source>
</evidence>
<keyword evidence="1" id="KW-0812">Transmembrane</keyword>
<protein>
    <submittedName>
        <fullName evidence="2">Uncharacterized protein</fullName>
    </submittedName>
</protein>